<gene>
    <name evidence="2" type="ORF">M404DRAFT_116118</name>
</gene>
<sequence>IKDIEMARTLLDQAYTIHGEPATSEHISQALFYILQAKGVNNTLHSIIWATAFLIRELAVLALAESITRAVTNKLDNSVLIAISPHIGKILAAADNLEKINEKANENVQLINARIKDTTDPSTTQTPTSWKIKDALVSTRANLNQILLGTHSAPEHARAHAAIKERQLLVELNSDHLLLDDKTKRETSVDLIRQAIDTVNHVDGPGLQLKSIAHLHNNCILLELNSQESTAWIRDTPGRATFLEKLGGMATIKDRQYSIVIPFLPVSTDLDSPNTLREMEDKNNIQTGLISHIKWIKDPRK</sequence>
<dbReference type="OrthoDB" id="2800503at2759"/>
<reference evidence="3" key="2">
    <citation type="submission" date="2015-01" db="EMBL/GenBank/DDBJ databases">
        <title>Evolutionary Origins and Diversification of the Mycorrhizal Mutualists.</title>
        <authorList>
            <consortium name="DOE Joint Genome Institute"/>
            <consortium name="Mycorrhizal Genomics Consortium"/>
            <person name="Kohler A."/>
            <person name="Kuo A."/>
            <person name="Nagy L.G."/>
            <person name="Floudas D."/>
            <person name="Copeland A."/>
            <person name="Barry K.W."/>
            <person name="Cichocki N."/>
            <person name="Veneault-Fourrey C."/>
            <person name="LaButti K."/>
            <person name="Lindquist E.A."/>
            <person name="Lipzen A."/>
            <person name="Lundell T."/>
            <person name="Morin E."/>
            <person name="Murat C."/>
            <person name="Riley R."/>
            <person name="Ohm R."/>
            <person name="Sun H."/>
            <person name="Tunlid A."/>
            <person name="Henrissat B."/>
            <person name="Grigoriev I.V."/>
            <person name="Hibbett D.S."/>
            <person name="Martin F."/>
        </authorList>
    </citation>
    <scope>NUCLEOTIDE SEQUENCE [LARGE SCALE GENOMIC DNA]</scope>
    <source>
        <strain evidence="3">Marx 270</strain>
    </source>
</reference>
<evidence type="ECO:0000313" key="2">
    <source>
        <dbReference type="EMBL" id="KIN97952.1"/>
    </source>
</evidence>
<feature type="non-terminal residue" evidence="2">
    <location>
        <position position="301"/>
    </location>
</feature>
<name>A0A0C3ILX9_PISTI</name>
<keyword evidence="3" id="KW-1185">Reference proteome</keyword>
<dbReference type="HOGENOM" id="CLU_031133_1_0_1"/>
<protein>
    <submittedName>
        <fullName evidence="2">Uncharacterized protein</fullName>
    </submittedName>
</protein>
<feature type="non-terminal residue" evidence="2">
    <location>
        <position position="1"/>
    </location>
</feature>
<dbReference type="AlphaFoldDB" id="A0A0C3ILX9"/>
<organism evidence="2 3">
    <name type="scientific">Pisolithus tinctorius Marx 270</name>
    <dbReference type="NCBI Taxonomy" id="870435"/>
    <lineage>
        <taxon>Eukaryota</taxon>
        <taxon>Fungi</taxon>
        <taxon>Dikarya</taxon>
        <taxon>Basidiomycota</taxon>
        <taxon>Agaricomycotina</taxon>
        <taxon>Agaricomycetes</taxon>
        <taxon>Agaricomycetidae</taxon>
        <taxon>Boletales</taxon>
        <taxon>Sclerodermatineae</taxon>
        <taxon>Pisolithaceae</taxon>
        <taxon>Pisolithus</taxon>
    </lineage>
</organism>
<keyword evidence="1" id="KW-0175">Coiled coil</keyword>
<feature type="coiled-coil region" evidence="1">
    <location>
        <begin position="87"/>
        <end position="114"/>
    </location>
</feature>
<evidence type="ECO:0000313" key="3">
    <source>
        <dbReference type="Proteomes" id="UP000054217"/>
    </source>
</evidence>
<dbReference type="InParanoid" id="A0A0C3ILX9"/>
<dbReference type="Proteomes" id="UP000054217">
    <property type="component" value="Unassembled WGS sequence"/>
</dbReference>
<reference evidence="2 3" key="1">
    <citation type="submission" date="2014-04" db="EMBL/GenBank/DDBJ databases">
        <authorList>
            <consortium name="DOE Joint Genome Institute"/>
            <person name="Kuo A."/>
            <person name="Kohler A."/>
            <person name="Costa M.D."/>
            <person name="Nagy L.G."/>
            <person name="Floudas D."/>
            <person name="Copeland A."/>
            <person name="Barry K.W."/>
            <person name="Cichocki N."/>
            <person name="Veneault-Fourrey C."/>
            <person name="LaButti K."/>
            <person name="Lindquist E.A."/>
            <person name="Lipzen A."/>
            <person name="Lundell T."/>
            <person name="Morin E."/>
            <person name="Murat C."/>
            <person name="Sun H."/>
            <person name="Tunlid A."/>
            <person name="Henrissat B."/>
            <person name="Grigoriev I.V."/>
            <person name="Hibbett D.S."/>
            <person name="Martin F."/>
            <person name="Nordberg H.P."/>
            <person name="Cantor M.N."/>
            <person name="Hua S.X."/>
        </authorList>
    </citation>
    <scope>NUCLEOTIDE SEQUENCE [LARGE SCALE GENOMIC DNA]</scope>
    <source>
        <strain evidence="2 3">Marx 270</strain>
    </source>
</reference>
<accession>A0A0C3ILX9</accession>
<evidence type="ECO:0000256" key="1">
    <source>
        <dbReference type="SAM" id="Coils"/>
    </source>
</evidence>
<proteinExistence type="predicted"/>
<dbReference type="EMBL" id="KN832021">
    <property type="protein sequence ID" value="KIN97952.1"/>
    <property type="molecule type" value="Genomic_DNA"/>
</dbReference>